<dbReference type="Proteomes" id="UP000034112">
    <property type="component" value="Unassembled WGS sequence"/>
</dbReference>
<evidence type="ECO:0000313" key="3">
    <source>
        <dbReference type="EMBL" id="KKO97721.1"/>
    </source>
</evidence>
<gene>
    <name evidence="3" type="ORF">THAR02_10178</name>
</gene>
<proteinExistence type="predicted"/>
<dbReference type="AlphaFoldDB" id="A0A0F9ZAY4"/>
<evidence type="ECO:0000313" key="4">
    <source>
        <dbReference type="Proteomes" id="UP000034112"/>
    </source>
</evidence>
<reference evidence="4" key="1">
    <citation type="journal article" date="2015" name="Genome Announc.">
        <title>Draft whole-genome sequence of the biocontrol agent Trichoderma harzianum T6776.</title>
        <authorList>
            <person name="Baroncelli R."/>
            <person name="Piaggeschi G."/>
            <person name="Fiorini L."/>
            <person name="Bertolini E."/>
            <person name="Zapparata A."/>
            <person name="Pe M.E."/>
            <person name="Sarrocco S."/>
            <person name="Vannacci G."/>
        </authorList>
    </citation>
    <scope>NUCLEOTIDE SEQUENCE [LARGE SCALE GENOMIC DNA]</scope>
    <source>
        <strain evidence="4">T6776</strain>
    </source>
</reference>
<feature type="coiled-coil region" evidence="1">
    <location>
        <begin position="72"/>
        <end position="100"/>
    </location>
</feature>
<feature type="region of interest" description="Disordered" evidence="2">
    <location>
        <begin position="34"/>
        <end position="71"/>
    </location>
</feature>
<dbReference type="OrthoDB" id="437973at2759"/>
<dbReference type="Pfam" id="PF13917">
    <property type="entry name" value="zf-CCHC_3"/>
    <property type="match status" value="1"/>
</dbReference>
<evidence type="ECO:0000256" key="2">
    <source>
        <dbReference type="SAM" id="MobiDB-lite"/>
    </source>
</evidence>
<sequence>MLETRYVPATYYLMRLCELTCLARHYSYECKSSTQERPYVSRPSRSQQLRNPKLVPKLTSDTPNPLEKKKGVADEELAKIEAERERKRELEEREDELLDAETLALHRLGEELGLLLLTDGDTAMIWQVMAATAEARHLRDESGVRYHAIARLLRVKIPHEEIEAVGDSPLMAGKTIFHPLCSASVTRSPGDATAGGEAGRIHDRDHHSKMIGRIEGEMKTVPSVAAVAAGVGEGKEEHRPERHPESEVSAPLAND</sequence>
<feature type="region of interest" description="Disordered" evidence="2">
    <location>
        <begin position="229"/>
        <end position="255"/>
    </location>
</feature>
<protein>
    <submittedName>
        <fullName evidence="3">Uncharacterized protein</fullName>
    </submittedName>
</protein>
<accession>A0A0F9ZAY4</accession>
<keyword evidence="1" id="KW-0175">Coiled coil</keyword>
<evidence type="ECO:0000256" key="1">
    <source>
        <dbReference type="SAM" id="Coils"/>
    </source>
</evidence>
<dbReference type="EMBL" id="JOKZ01000514">
    <property type="protein sequence ID" value="KKO97721.1"/>
    <property type="molecule type" value="Genomic_DNA"/>
</dbReference>
<name>A0A0F9ZAY4_TRIHA</name>
<comment type="caution">
    <text evidence="3">The sequence shown here is derived from an EMBL/GenBank/DDBJ whole genome shotgun (WGS) entry which is preliminary data.</text>
</comment>
<organism evidence="3 4">
    <name type="scientific">Trichoderma harzianum</name>
    <name type="common">Hypocrea lixii</name>
    <dbReference type="NCBI Taxonomy" id="5544"/>
    <lineage>
        <taxon>Eukaryota</taxon>
        <taxon>Fungi</taxon>
        <taxon>Dikarya</taxon>
        <taxon>Ascomycota</taxon>
        <taxon>Pezizomycotina</taxon>
        <taxon>Sordariomycetes</taxon>
        <taxon>Hypocreomycetidae</taxon>
        <taxon>Hypocreales</taxon>
        <taxon>Hypocreaceae</taxon>
        <taxon>Trichoderma</taxon>
    </lineage>
</organism>
<feature type="compositionally biased region" description="Basic and acidic residues" evidence="2">
    <location>
        <begin position="233"/>
        <end position="246"/>
    </location>
</feature>